<dbReference type="InterPro" id="IPR000794">
    <property type="entry name" value="Beta-ketoacyl_synthase"/>
</dbReference>
<comment type="similarity">
    <text evidence="2 4">Belongs to the thiolase-like superfamily. Beta-ketoacyl-ACP synthases family.</text>
</comment>
<evidence type="ECO:0000259" key="5">
    <source>
        <dbReference type="PROSITE" id="PS52004"/>
    </source>
</evidence>
<evidence type="ECO:0000256" key="1">
    <source>
        <dbReference type="ARBA" id="ARBA00005194"/>
    </source>
</evidence>
<comment type="caution">
    <text evidence="6">The sequence shown here is derived from an EMBL/GenBank/DDBJ whole genome shotgun (WGS) entry which is preliminary data.</text>
</comment>
<dbReference type="Pfam" id="PF00109">
    <property type="entry name" value="ketoacyl-synt"/>
    <property type="match status" value="1"/>
</dbReference>
<dbReference type="SUPFAM" id="SSF53901">
    <property type="entry name" value="Thiolase-like"/>
    <property type="match status" value="2"/>
</dbReference>
<dbReference type="SMART" id="SM00825">
    <property type="entry name" value="PKS_KS"/>
    <property type="match status" value="1"/>
</dbReference>
<evidence type="ECO:0000256" key="4">
    <source>
        <dbReference type="RuleBase" id="RU003694"/>
    </source>
</evidence>
<dbReference type="Proteomes" id="UP001216595">
    <property type="component" value="Unassembled WGS sequence"/>
</dbReference>
<dbReference type="InterPro" id="IPR014031">
    <property type="entry name" value="Ketoacyl_synth_C"/>
</dbReference>
<evidence type="ECO:0000256" key="3">
    <source>
        <dbReference type="ARBA" id="ARBA00022679"/>
    </source>
</evidence>
<dbReference type="RefSeq" id="WP_272740413.1">
    <property type="nucleotide sequence ID" value="NZ_JAQQKW010000002.1"/>
</dbReference>
<evidence type="ECO:0000313" key="6">
    <source>
        <dbReference type="EMBL" id="MDC7693663.1"/>
    </source>
</evidence>
<sequence length="398" mass="40940">MARPAVVITGFGLRLPGANSMAELLRLYRSGKAATRPLGGELTGFAGGRVGDPGLDALRTKQMDACAVLALAAVTDALAMAGLGKGPGLDEAGVYVGCGGGGLESIEQSVLDWHQRQDVKSQTLMRCMANAPAAQISITWGCKGPSLSYAMACSSASHAIGEAVTRLQSGRCQRVIAGGTEAPLTQTMLRIWTAMRLLGQGPEAVVRPFCYERGGLLLGEGAVFFILETLEAARARGAEPLAQLSGYGAWSDATHMTAPNSDGQARTMTLALTDAGLSPEALGHVSAHGTATLAGDISETKAVKAVFGAHAARLSVSATKSFHGHLLGAAGGVSLLASLLAVREGFVVPTVNFGTPDPELDLDYVPNAAREGVDIRHSLCNAFGFGGSNASLIVSRVE</sequence>
<name>A0ABT5IBU8_9CAUL</name>
<keyword evidence="7" id="KW-1185">Reference proteome</keyword>
<proteinExistence type="inferred from homology"/>
<dbReference type="PANTHER" id="PTHR11712">
    <property type="entry name" value="POLYKETIDE SYNTHASE-RELATED"/>
    <property type="match status" value="1"/>
</dbReference>
<dbReference type="Gene3D" id="3.40.47.10">
    <property type="match status" value="1"/>
</dbReference>
<dbReference type="InterPro" id="IPR014030">
    <property type="entry name" value="Ketoacyl_synth_N"/>
</dbReference>
<dbReference type="CDD" id="cd00834">
    <property type="entry name" value="KAS_I_II"/>
    <property type="match status" value="1"/>
</dbReference>
<feature type="domain" description="Ketosynthase family 3 (KS3)" evidence="5">
    <location>
        <begin position="3"/>
        <end position="396"/>
    </location>
</feature>
<comment type="pathway">
    <text evidence="1">Lipid metabolism; fatty acid biosynthesis.</text>
</comment>
<dbReference type="EMBL" id="JAQQKW010000002">
    <property type="protein sequence ID" value="MDC7693663.1"/>
    <property type="molecule type" value="Genomic_DNA"/>
</dbReference>
<evidence type="ECO:0000313" key="7">
    <source>
        <dbReference type="Proteomes" id="UP001216595"/>
    </source>
</evidence>
<keyword evidence="3 4" id="KW-0808">Transferase</keyword>
<protein>
    <submittedName>
        <fullName evidence="6">Beta-ketoacyl-[acyl-carrier-protein] synthase family protein</fullName>
    </submittedName>
</protein>
<dbReference type="PROSITE" id="PS52004">
    <property type="entry name" value="KS3_2"/>
    <property type="match status" value="1"/>
</dbReference>
<dbReference type="PANTHER" id="PTHR11712:SF336">
    <property type="entry name" value="3-OXOACYL-[ACYL-CARRIER-PROTEIN] SYNTHASE, MITOCHONDRIAL"/>
    <property type="match status" value="1"/>
</dbReference>
<reference evidence="6 7" key="1">
    <citation type="submission" date="2023-01" db="EMBL/GenBank/DDBJ databases">
        <title>Novel species of the genus Asticcacaulis isolated from rivers.</title>
        <authorList>
            <person name="Lu H."/>
        </authorList>
    </citation>
    <scope>NUCLEOTIDE SEQUENCE [LARGE SCALE GENOMIC DNA]</scope>
    <source>
        <strain evidence="6 7">DXS10W</strain>
    </source>
</reference>
<evidence type="ECO:0000256" key="2">
    <source>
        <dbReference type="ARBA" id="ARBA00008467"/>
    </source>
</evidence>
<dbReference type="Pfam" id="PF02801">
    <property type="entry name" value="Ketoacyl-synt_C"/>
    <property type="match status" value="1"/>
</dbReference>
<gene>
    <name evidence="6" type="ORF">PQU94_05135</name>
</gene>
<dbReference type="InterPro" id="IPR016039">
    <property type="entry name" value="Thiolase-like"/>
</dbReference>
<organism evidence="6 7">
    <name type="scientific">Asticcacaulis currens</name>
    <dbReference type="NCBI Taxonomy" id="2984210"/>
    <lineage>
        <taxon>Bacteria</taxon>
        <taxon>Pseudomonadati</taxon>
        <taxon>Pseudomonadota</taxon>
        <taxon>Alphaproteobacteria</taxon>
        <taxon>Caulobacterales</taxon>
        <taxon>Caulobacteraceae</taxon>
        <taxon>Asticcacaulis</taxon>
    </lineage>
</organism>
<dbReference type="InterPro" id="IPR020841">
    <property type="entry name" value="PKS_Beta-ketoAc_synthase_dom"/>
</dbReference>
<accession>A0ABT5IBU8</accession>